<accession>A0A3S9SZU5</accession>
<proteinExistence type="predicted"/>
<dbReference type="EMBL" id="CP016379">
    <property type="protein sequence ID" value="AZR73799.1"/>
    <property type="molecule type" value="Genomic_DNA"/>
</dbReference>
<dbReference type="Proteomes" id="UP000267250">
    <property type="component" value="Chromosome"/>
</dbReference>
<dbReference type="InterPro" id="IPR037522">
    <property type="entry name" value="HD_GYP_dom"/>
</dbReference>
<dbReference type="NCBIfam" id="TIGR00277">
    <property type="entry name" value="HDIG"/>
    <property type="match status" value="1"/>
</dbReference>
<dbReference type="InterPro" id="IPR006675">
    <property type="entry name" value="HDIG_dom"/>
</dbReference>
<protein>
    <recommendedName>
        <fullName evidence="1">HD-GYP domain-containing protein</fullName>
    </recommendedName>
</protein>
<dbReference type="CDD" id="cd00077">
    <property type="entry name" value="HDc"/>
    <property type="match status" value="1"/>
</dbReference>
<dbReference type="PANTHER" id="PTHR43155:SF2">
    <property type="entry name" value="CYCLIC DI-GMP PHOSPHODIESTERASE PA4108"/>
    <property type="match status" value="1"/>
</dbReference>
<feature type="domain" description="HD-GYP" evidence="1">
    <location>
        <begin position="118"/>
        <end position="316"/>
    </location>
</feature>
<evidence type="ECO:0000313" key="3">
    <source>
        <dbReference type="Proteomes" id="UP000267250"/>
    </source>
</evidence>
<keyword evidence="3" id="KW-1185">Reference proteome</keyword>
<dbReference type="PROSITE" id="PS51832">
    <property type="entry name" value="HD_GYP"/>
    <property type="match status" value="1"/>
</dbReference>
<dbReference type="SMART" id="SM00471">
    <property type="entry name" value="HDc"/>
    <property type="match status" value="1"/>
</dbReference>
<dbReference type="AlphaFoldDB" id="A0A3S9SZU5"/>
<name>A0A3S9SZU5_9FIRM</name>
<dbReference type="SUPFAM" id="SSF109604">
    <property type="entry name" value="HD-domain/PDEase-like"/>
    <property type="match status" value="1"/>
</dbReference>
<sequence>MTVVRFENLKVGMLVAEDIFSTYGSILVNAGDRLDEKMLEKLKLHKVEYVKIIDEADTNSSTTIQQDQTVNPEVLVKFTETYNEKTNEVKNVFNQIVNHDSNVHLDNSISEITNDIIGTIDNQEDILKYIHKMKKTTPSIYTHSINVSILCNLFATLLDYPEKKKNELTLAGLLHDIGKAELGIDIEYNTLNMESLEPGILEVYKKHSTLSYRILTEKGLPKNICVGVLMHHETEKGTGFPTGAKWNQIHEFAKIIAIANFYDHMTFSGNTRTDINPFKVIKLLERIKYDKFDIQFVSIFLKRIARYYQNEWVELTTGEIGQIVFINPNDLAHPIVKIENVLVDLSQEDGVDIQRVL</sequence>
<evidence type="ECO:0000313" key="2">
    <source>
        <dbReference type="EMBL" id="AZR73799.1"/>
    </source>
</evidence>
<organism evidence="2 3">
    <name type="scientific">Anoxybacter fermentans</name>
    <dbReference type="NCBI Taxonomy" id="1323375"/>
    <lineage>
        <taxon>Bacteria</taxon>
        <taxon>Bacillati</taxon>
        <taxon>Bacillota</taxon>
        <taxon>Clostridia</taxon>
        <taxon>Halanaerobiales</taxon>
        <taxon>Anoxybacter</taxon>
    </lineage>
</organism>
<gene>
    <name evidence="2" type="ORF">BBF96_10625</name>
</gene>
<reference evidence="2 3" key="1">
    <citation type="submission" date="2016-07" db="EMBL/GenBank/DDBJ databases">
        <title>Genome and transcriptome analysis of iron-reducing fermentative bacteria Anoxybacter fermentans.</title>
        <authorList>
            <person name="Zeng X."/>
            <person name="Shao Z."/>
        </authorList>
    </citation>
    <scope>NUCLEOTIDE SEQUENCE [LARGE SCALE GENOMIC DNA]</scope>
    <source>
        <strain evidence="2 3">DY22613</strain>
    </source>
</reference>
<dbReference type="Pfam" id="PF13487">
    <property type="entry name" value="HD_5"/>
    <property type="match status" value="1"/>
</dbReference>
<dbReference type="RefSeq" id="WP_164731020.1">
    <property type="nucleotide sequence ID" value="NZ_CP016379.1"/>
</dbReference>
<dbReference type="PANTHER" id="PTHR43155">
    <property type="entry name" value="CYCLIC DI-GMP PHOSPHODIESTERASE PA4108-RELATED"/>
    <property type="match status" value="1"/>
</dbReference>
<evidence type="ECO:0000259" key="1">
    <source>
        <dbReference type="PROSITE" id="PS51832"/>
    </source>
</evidence>
<dbReference type="InterPro" id="IPR003607">
    <property type="entry name" value="HD/PDEase_dom"/>
</dbReference>
<dbReference type="Gene3D" id="1.10.3210.10">
    <property type="entry name" value="Hypothetical protein af1432"/>
    <property type="match status" value="1"/>
</dbReference>
<dbReference type="KEGG" id="aft:BBF96_10625"/>